<dbReference type="Proteomes" id="UP000308652">
    <property type="component" value="Unassembled WGS sequence"/>
</dbReference>
<gene>
    <name evidence="2" type="ORF">BDQ12DRAFT_702199</name>
</gene>
<keyword evidence="3" id="KW-1185">Reference proteome</keyword>
<feature type="compositionally biased region" description="Polar residues" evidence="1">
    <location>
        <begin position="1"/>
        <end position="16"/>
    </location>
</feature>
<proteinExistence type="predicted"/>
<feature type="region of interest" description="Disordered" evidence="1">
    <location>
        <begin position="1"/>
        <end position="27"/>
    </location>
</feature>
<accession>A0A5C3MHL0</accession>
<feature type="region of interest" description="Disordered" evidence="1">
    <location>
        <begin position="91"/>
        <end position="140"/>
    </location>
</feature>
<evidence type="ECO:0000256" key="1">
    <source>
        <dbReference type="SAM" id="MobiDB-lite"/>
    </source>
</evidence>
<name>A0A5C3MHL0_9AGAR</name>
<feature type="compositionally biased region" description="Polar residues" evidence="1">
    <location>
        <begin position="122"/>
        <end position="139"/>
    </location>
</feature>
<reference evidence="2 3" key="1">
    <citation type="journal article" date="2019" name="Nat. Ecol. Evol.">
        <title>Megaphylogeny resolves global patterns of mushroom evolution.</title>
        <authorList>
            <person name="Varga T."/>
            <person name="Krizsan K."/>
            <person name="Foldi C."/>
            <person name="Dima B."/>
            <person name="Sanchez-Garcia M."/>
            <person name="Sanchez-Ramirez S."/>
            <person name="Szollosi G.J."/>
            <person name="Szarkandi J.G."/>
            <person name="Papp V."/>
            <person name="Albert L."/>
            <person name="Andreopoulos W."/>
            <person name="Angelini C."/>
            <person name="Antonin V."/>
            <person name="Barry K.W."/>
            <person name="Bougher N.L."/>
            <person name="Buchanan P."/>
            <person name="Buyck B."/>
            <person name="Bense V."/>
            <person name="Catcheside P."/>
            <person name="Chovatia M."/>
            <person name="Cooper J."/>
            <person name="Damon W."/>
            <person name="Desjardin D."/>
            <person name="Finy P."/>
            <person name="Geml J."/>
            <person name="Haridas S."/>
            <person name="Hughes K."/>
            <person name="Justo A."/>
            <person name="Karasinski D."/>
            <person name="Kautmanova I."/>
            <person name="Kiss B."/>
            <person name="Kocsube S."/>
            <person name="Kotiranta H."/>
            <person name="LaButti K.M."/>
            <person name="Lechner B.E."/>
            <person name="Liimatainen K."/>
            <person name="Lipzen A."/>
            <person name="Lukacs Z."/>
            <person name="Mihaltcheva S."/>
            <person name="Morgado L.N."/>
            <person name="Niskanen T."/>
            <person name="Noordeloos M.E."/>
            <person name="Ohm R.A."/>
            <person name="Ortiz-Santana B."/>
            <person name="Ovrebo C."/>
            <person name="Racz N."/>
            <person name="Riley R."/>
            <person name="Savchenko A."/>
            <person name="Shiryaev A."/>
            <person name="Soop K."/>
            <person name="Spirin V."/>
            <person name="Szebenyi C."/>
            <person name="Tomsovsky M."/>
            <person name="Tulloss R.E."/>
            <person name="Uehling J."/>
            <person name="Grigoriev I.V."/>
            <person name="Vagvolgyi C."/>
            <person name="Papp T."/>
            <person name="Martin F.M."/>
            <person name="Miettinen O."/>
            <person name="Hibbett D.S."/>
            <person name="Nagy L.G."/>
        </authorList>
    </citation>
    <scope>NUCLEOTIDE SEQUENCE [LARGE SCALE GENOMIC DNA]</scope>
    <source>
        <strain evidence="2 3">CBS 166.37</strain>
    </source>
</reference>
<organism evidence="2 3">
    <name type="scientific">Crucibulum laeve</name>
    <dbReference type="NCBI Taxonomy" id="68775"/>
    <lineage>
        <taxon>Eukaryota</taxon>
        <taxon>Fungi</taxon>
        <taxon>Dikarya</taxon>
        <taxon>Basidiomycota</taxon>
        <taxon>Agaricomycotina</taxon>
        <taxon>Agaricomycetes</taxon>
        <taxon>Agaricomycetidae</taxon>
        <taxon>Agaricales</taxon>
        <taxon>Agaricineae</taxon>
        <taxon>Nidulariaceae</taxon>
        <taxon>Crucibulum</taxon>
    </lineage>
</organism>
<dbReference type="EMBL" id="ML213590">
    <property type="protein sequence ID" value="TFK44862.1"/>
    <property type="molecule type" value="Genomic_DNA"/>
</dbReference>
<protein>
    <submittedName>
        <fullName evidence="2">Uncharacterized protein</fullName>
    </submittedName>
</protein>
<dbReference type="AlphaFoldDB" id="A0A5C3MHL0"/>
<sequence>MSSTGQAQPTSQQQNQRVRKPPFANWPTIKILTPPQGRFSPKTDEWCLTYCSQSVAGRINAKAPSCRSICVRKVFPHEVRNIVAFKRHTNLGPDGKARYPLPAEGQSQNLPRYLGGKPSEDPNANSPSTATVRSPSSSADAKCWDEGWYLWTSNSSMGVHEKLENMGYDLARQQKHTTVHEYRKEVWQDYQDLLKRKAQGENVASEIGEMSTLGSARPPRPYPDASSHSLLVPLPPDFPPLWEKINKFLAPSVHALTITHDSIKAGEHISFAQRVWEKAWSDEPLKLASRTFSRAYERWKERDITDEDDPKKGSP</sequence>
<evidence type="ECO:0000313" key="3">
    <source>
        <dbReference type="Proteomes" id="UP000308652"/>
    </source>
</evidence>
<dbReference type="OrthoDB" id="3171382at2759"/>
<evidence type="ECO:0000313" key="2">
    <source>
        <dbReference type="EMBL" id="TFK44862.1"/>
    </source>
</evidence>